<sequence>MELIVRTLGNAAGLWLATIVVKGLEVPGAPTTGAQVANLLVVGLVLALVNSLVKPLIKTLAFPLYLLTFGLFALVVNGLMLKLTGWLTDQLVGVGAEAGVPLGLHVETMWAAVLGSLIVAIVSALVVGAIGRGRDQD</sequence>
<keyword evidence="1" id="KW-0812">Transmembrane</keyword>
<reference evidence="2 3" key="1">
    <citation type="submission" date="2020-12" db="EMBL/GenBank/DDBJ databases">
        <authorList>
            <person name="Zhou J."/>
        </authorList>
    </citation>
    <scope>NUCLEOTIDE SEQUENCE [LARGE SCALE GENOMIC DNA]</scope>
    <source>
        <strain evidence="2 3">CCUG 61299</strain>
    </source>
</reference>
<proteinExistence type="predicted"/>
<name>A0A7T7M9A2_9ACTO</name>
<keyword evidence="3" id="KW-1185">Reference proteome</keyword>
<dbReference type="AlphaFoldDB" id="A0A7T7M9A2"/>
<evidence type="ECO:0000313" key="3">
    <source>
        <dbReference type="Proteomes" id="UP000595895"/>
    </source>
</evidence>
<dbReference type="KEGG" id="awe:JG540_09855"/>
<evidence type="ECO:0000256" key="1">
    <source>
        <dbReference type="SAM" id="Phobius"/>
    </source>
</evidence>
<dbReference type="PANTHER" id="PTHR37309">
    <property type="entry name" value="SLR0284 PROTEIN"/>
    <property type="match status" value="1"/>
</dbReference>
<dbReference type="PANTHER" id="PTHR37309:SF1">
    <property type="entry name" value="SLR0284 PROTEIN"/>
    <property type="match status" value="1"/>
</dbReference>
<evidence type="ECO:0000313" key="2">
    <source>
        <dbReference type="EMBL" id="QQM67281.1"/>
    </source>
</evidence>
<dbReference type="InterPro" id="IPR007165">
    <property type="entry name" value="Phage_holin_4_2"/>
</dbReference>
<dbReference type="EMBL" id="CP066802">
    <property type="protein sequence ID" value="QQM67281.1"/>
    <property type="molecule type" value="Genomic_DNA"/>
</dbReference>
<accession>A0A7T7M9A2</accession>
<feature type="transmembrane region" description="Helical" evidence="1">
    <location>
        <begin position="33"/>
        <end position="53"/>
    </location>
</feature>
<organism evidence="2 3">
    <name type="scientific">Actinomyces weissii</name>
    <dbReference type="NCBI Taxonomy" id="675090"/>
    <lineage>
        <taxon>Bacteria</taxon>
        <taxon>Bacillati</taxon>
        <taxon>Actinomycetota</taxon>
        <taxon>Actinomycetes</taxon>
        <taxon>Actinomycetales</taxon>
        <taxon>Actinomycetaceae</taxon>
        <taxon>Actinomyces</taxon>
    </lineage>
</organism>
<protein>
    <submittedName>
        <fullName evidence="2">Phage holin family protein</fullName>
    </submittedName>
</protein>
<feature type="transmembrane region" description="Helical" evidence="1">
    <location>
        <begin position="60"/>
        <end position="81"/>
    </location>
</feature>
<gene>
    <name evidence="2" type="ORF">JG540_09855</name>
</gene>
<keyword evidence="1" id="KW-1133">Transmembrane helix</keyword>
<keyword evidence="1" id="KW-0472">Membrane</keyword>
<feature type="transmembrane region" description="Helical" evidence="1">
    <location>
        <begin position="109"/>
        <end position="131"/>
    </location>
</feature>
<dbReference type="RefSeq" id="WP_200275721.1">
    <property type="nucleotide sequence ID" value="NZ_CP066802.1"/>
</dbReference>
<dbReference type="Proteomes" id="UP000595895">
    <property type="component" value="Chromosome"/>
</dbReference>
<dbReference type="Pfam" id="PF04020">
    <property type="entry name" value="Phage_holin_4_2"/>
    <property type="match status" value="1"/>
</dbReference>